<dbReference type="EMBL" id="CAJVQC010117335">
    <property type="protein sequence ID" value="CAG8837328.1"/>
    <property type="molecule type" value="Genomic_DNA"/>
</dbReference>
<sequence length="286" mass="32501">VLRDIQNEDGSTSKKKRKSDYPILTMDAYYDAKEAIDKAKETRANKSLIKWIVYSGILFSAFDSPYFEDFTKLLNPGYNSPKRATLATSILDVEAANITLKIEKELLKSKNLTLCVDSWCSLLKRSIYAFVIMTDEKKQYIYSLRDFSMSSHMANFNAERIREVIEYVGPEKFVAVVSDAESAMTAAKCLVATQYLHILPVRCIAHHIQLISSNICRLPHTRAILSNCQTVIKFFRNSYIAGATLNQEIISTFTVGRNLKSSTKTRWSTVWDCCESIIRNEGNIKS</sequence>
<gene>
    <name evidence="1" type="ORF">RPERSI_LOCUS30265</name>
</gene>
<keyword evidence="2" id="KW-1185">Reference proteome</keyword>
<protein>
    <submittedName>
        <fullName evidence="1">32716_t:CDS:1</fullName>
    </submittedName>
</protein>
<reference evidence="1" key="1">
    <citation type="submission" date="2021-06" db="EMBL/GenBank/DDBJ databases">
        <authorList>
            <person name="Kallberg Y."/>
            <person name="Tangrot J."/>
            <person name="Rosling A."/>
        </authorList>
    </citation>
    <scope>NUCLEOTIDE SEQUENCE</scope>
    <source>
        <strain evidence="1">MA461A</strain>
    </source>
</reference>
<feature type="non-terminal residue" evidence="1">
    <location>
        <position position="1"/>
    </location>
</feature>
<dbReference type="Proteomes" id="UP000789920">
    <property type="component" value="Unassembled WGS sequence"/>
</dbReference>
<feature type="non-terminal residue" evidence="1">
    <location>
        <position position="286"/>
    </location>
</feature>
<accession>A0ACA9SGB2</accession>
<name>A0ACA9SGB2_9GLOM</name>
<comment type="caution">
    <text evidence="1">The sequence shown here is derived from an EMBL/GenBank/DDBJ whole genome shotgun (WGS) entry which is preliminary data.</text>
</comment>
<organism evidence="1 2">
    <name type="scientific">Racocetra persica</name>
    <dbReference type="NCBI Taxonomy" id="160502"/>
    <lineage>
        <taxon>Eukaryota</taxon>
        <taxon>Fungi</taxon>
        <taxon>Fungi incertae sedis</taxon>
        <taxon>Mucoromycota</taxon>
        <taxon>Glomeromycotina</taxon>
        <taxon>Glomeromycetes</taxon>
        <taxon>Diversisporales</taxon>
        <taxon>Gigasporaceae</taxon>
        <taxon>Racocetra</taxon>
    </lineage>
</organism>
<proteinExistence type="predicted"/>
<evidence type="ECO:0000313" key="1">
    <source>
        <dbReference type="EMBL" id="CAG8837328.1"/>
    </source>
</evidence>
<evidence type="ECO:0000313" key="2">
    <source>
        <dbReference type="Proteomes" id="UP000789920"/>
    </source>
</evidence>